<protein>
    <recommendedName>
        <fullName evidence="9">Pseudouridylate synthase RPUSD4, mitochondrial</fullName>
    </recommendedName>
    <alternativeName>
        <fullName evidence="10">RNA pseudouridylate synthase domain-containing protein 4</fullName>
    </alternativeName>
</protein>
<dbReference type="GO" id="GO:0001522">
    <property type="term" value="P:pseudouridine synthesis"/>
    <property type="evidence" value="ECO:0007669"/>
    <property type="project" value="InterPro"/>
</dbReference>
<dbReference type="STRING" id="28743.ENSCVAP00000012739"/>
<dbReference type="CDD" id="cd02869">
    <property type="entry name" value="PseudoU_synth_RluA_like"/>
    <property type="match status" value="1"/>
</dbReference>
<evidence type="ECO:0000313" key="13">
    <source>
        <dbReference type="Ensembl" id="ENSCVAP00000012739.1"/>
    </source>
</evidence>
<comment type="catalytic activity">
    <reaction evidence="2">
        <text>uridine in 5S rRNA = pseudouridine in 5S rRNA</text>
        <dbReference type="Rhea" id="RHEA:47036"/>
        <dbReference type="Rhea" id="RHEA-COMP:11730"/>
        <dbReference type="Rhea" id="RHEA-COMP:11731"/>
        <dbReference type="ChEBI" id="CHEBI:65314"/>
        <dbReference type="ChEBI" id="CHEBI:65315"/>
    </reaction>
</comment>
<comment type="subcellular location">
    <subcellularLocation>
        <location evidence="3">Mitochondrion</location>
    </subcellularLocation>
</comment>
<dbReference type="PANTHER" id="PTHR21600:SF83">
    <property type="entry name" value="PSEUDOURIDYLATE SYNTHASE RPUSD4, MITOCHONDRIAL"/>
    <property type="match status" value="1"/>
</dbReference>
<accession>A0A3Q2D3A0</accession>
<dbReference type="Gene3D" id="3.30.2350.10">
    <property type="entry name" value="Pseudouridine synthase"/>
    <property type="match status" value="1"/>
</dbReference>
<dbReference type="GO" id="GO:0003723">
    <property type="term" value="F:RNA binding"/>
    <property type="evidence" value="ECO:0007669"/>
    <property type="project" value="InterPro"/>
</dbReference>
<dbReference type="Proteomes" id="UP000265020">
    <property type="component" value="Unassembled WGS sequence"/>
</dbReference>
<evidence type="ECO:0000256" key="11">
    <source>
        <dbReference type="SAM" id="MobiDB-lite"/>
    </source>
</evidence>
<proteinExistence type="inferred from homology"/>
<dbReference type="InterPro" id="IPR006145">
    <property type="entry name" value="PsdUridine_synth_RsuA/RluA"/>
</dbReference>
<evidence type="ECO:0000256" key="3">
    <source>
        <dbReference type="ARBA" id="ARBA00004173"/>
    </source>
</evidence>
<reference evidence="13" key="1">
    <citation type="submission" date="2025-08" db="UniProtKB">
        <authorList>
            <consortium name="Ensembl"/>
        </authorList>
    </citation>
    <scope>IDENTIFICATION</scope>
</reference>
<evidence type="ECO:0000256" key="6">
    <source>
        <dbReference type="ARBA" id="ARBA00023128"/>
    </source>
</evidence>
<feature type="region of interest" description="Disordered" evidence="11">
    <location>
        <begin position="29"/>
        <end position="61"/>
    </location>
</feature>
<dbReference type="AlphaFoldDB" id="A0A3Q2D3A0"/>
<comment type="catalytic activity">
    <reaction evidence="8">
        <text>a uridine in tRNA = a pseudouridine in tRNA</text>
        <dbReference type="Rhea" id="RHEA:54572"/>
        <dbReference type="Rhea" id="RHEA-COMP:13339"/>
        <dbReference type="Rhea" id="RHEA-COMP:13934"/>
        <dbReference type="ChEBI" id="CHEBI:65314"/>
        <dbReference type="ChEBI" id="CHEBI:65315"/>
    </reaction>
</comment>
<dbReference type="PANTHER" id="PTHR21600">
    <property type="entry name" value="MITOCHONDRIAL RNA PSEUDOURIDINE SYNTHASE"/>
    <property type="match status" value="1"/>
</dbReference>
<name>A0A3Q2D3A0_CYPVA</name>
<evidence type="ECO:0000256" key="2">
    <source>
        <dbReference type="ARBA" id="ARBA00001896"/>
    </source>
</evidence>
<feature type="compositionally biased region" description="Low complexity" evidence="11">
    <location>
        <begin position="38"/>
        <end position="50"/>
    </location>
</feature>
<evidence type="ECO:0000256" key="10">
    <source>
        <dbReference type="ARBA" id="ARBA00041563"/>
    </source>
</evidence>
<dbReference type="GO" id="GO:0005739">
    <property type="term" value="C:mitochondrion"/>
    <property type="evidence" value="ECO:0007669"/>
    <property type="project" value="UniProtKB-SubCell"/>
</dbReference>
<dbReference type="FunFam" id="3.30.2350.10:FF:000015">
    <property type="entry name" value="Mitochondrial RNA pseudouridine synthase RPUSD4"/>
    <property type="match status" value="1"/>
</dbReference>
<evidence type="ECO:0000313" key="14">
    <source>
        <dbReference type="Proteomes" id="UP000265020"/>
    </source>
</evidence>
<keyword evidence="14" id="KW-1185">Reference proteome</keyword>
<keyword evidence="5" id="KW-0809">Transit peptide</keyword>
<reference evidence="13" key="2">
    <citation type="submission" date="2025-09" db="UniProtKB">
        <authorList>
            <consortium name="Ensembl"/>
        </authorList>
    </citation>
    <scope>IDENTIFICATION</scope>
</reference>
<organism evidence="13 14">
    <name type="scientific">Cyprinodon variegatus</name>
    <name type="common">Sheepshead minnow</name>
    <dbReference type="NCBI Taxonomy" id="28743"/>
    <lineage>
        <taxon>Eukaryota</taxon>
        <taxon>Metazoa</taxon>
        <taxon>Chordata</taxon>
        <taxon>Craniata</taxon>
        <taxon>Vertebrata</taxon>
        <taxon>Euteleostomi</taxon>
        <taxon>Actinopterygii</taxon>
        <taxon>Neopterygii</taxon>
        <taxon>Teleostei</taxon>
        <taxon>Neoteleostei</taxon>
        <taxon>Acanthomorphata</taxon>
        <taxon>Ovalentaria</taxon>
        <taxon>Atherinomorphae</taxon>
        <taxon>Cyprinodontiformes</taxon>
        <taxon>Cyprinodontidae</taxon>
        <taxon>Cyprinodon</taxon>
    </lineage>
</organism>
<dbReference type="Ensembl" id="ENSCVAT00000030458.1">
    <property type="protein sequence ID" value="ENSCVAP00000012739.1"/>
    <property type="gene ID" value="ENSCVAG00000000392.1"/>
</dbReference>
<dbReference type="InterPro" id="IPR050188">
    <property type="entry name" value="RluA_PseudoU_synthase"/>
</dbReference>
<evidence type="ECO:0000256" key="7">
    <source>
        <dbReference type="ARBA" id="ARBA00023235"/>
    </source>
</evidence>
<evidence type="ECO:0000256" key="4">
    <source>
        <dbReference type="ARBA" id="ARBA00010876"/>
    </source>
</evidence>
<dbReference type="SUPFAM" id="SSF55120">
    <property type="entry name" value="Pseudouridine synthase"/>
    <property type="match status" value="1"/>
</dbReference>
<feature type="domain" description="Pseudouridine synthase RsuA/RluA-like" evidence="12">
    <location>
        <begin position="125"/>
        <end position="300"/>
    </location>
</feature>
<dbReference type="GO" id="GO:0009982">
    <property type="term" value="F:pseudouridine synthase activity"/>
    <property type="evidence" value="ECO:0007669"/>
    <property type="project" value="InterPro"/>
</dbReference>
<comment type="similarity">
    <text evidence="4">Belongs to the pseudouridine synthase RluA family.</text>
</comment>
<sequence>MNCYKTAATVGDHMFFSLLKSRTISRRLPNTKPFLSRSQSQAAESSSEASPGQHTADKPRLRAIDLARKVRQEKARTRTEQTEPPVSAMQQRVTELKRFSLQLQNVHPNVLAKHLHKNLLYQDKDVVIINKPYGVPVRADSGVTSITSVLPVLSKMLDGLKVKNDSNLLPCLSLEKDSTGVLLLARSEAAAENILDLSRNNQLERRYWVITVGVPVPSEGLIDIPIIEREVSSPQPHFKMTLSPLYRMNEAGEKLTKVRGHRQAHPAVTKYRVLDSSYGCSLVELQALTGVKHQMRVHMAYALGCPILGDHKYSHWSKLAPQKLPEGVLKKLGLEQTKSRHLPLHLHARHLVLPGHSGSDVSTSCPLPKYFIKTLNRLRLTFPEDKNNK</sequence>
<dbReference type="InterPro" id="IPR020103">
    <property type="entry name" value="PsdUridine_synth_cat_dom_sf"/>
</dbReference>
<comment type="catalytic activity">
    <reaction evidence="1">
        <text>a uridine in mRNA = a pseudouridine in mRNA</text>
        <dbReference type="Rhea" id="RHEA:56644"/>
        <dbReference type="Rhea" id="RHEA-COMP:14658"/>
        <dbReference type="Rhea" id="RHEA-COMP:14659"/>
        <dbReference type="ChEBI" id="CHEBI:65314"/>
        <dbReference type="ChEBI" id="CHEBI:65315"/>
    </reaction>
</comment>
<evidence type="ECO:0000259" key="12">
    <source>
        <dbReference type="Pfam" id="PF00849"/>
    </source>
</evidence>
<keyword evidence="6" id="KW-0496">Mitochondrion</keyword>
<evidence type="ECO:0000256" key="8">
    <source>
        <dbReference type="ARBA" id="ARBA00036943"/>
    </source>
</evidence>
<keyword evidence="7" id="KW-0413">Isomerase</keyword>
<evidence type="ECO:0000256" key="5">
    <source>
        <dbReference type="ARBA" id="ARBA00022946"/>
    </source>
</evidence>
<dbReference type="Pfam" id="PF00849">
    <property type="entry name" value="PseudoU_synth_2"/>
    <property type="match status" value="1"/>
</dbReference>
<evidence type="ECO:0000256" key="9">
    <source>
        <dbReference type="ARBA" id="ARBA00039953"/>
    </source>
</evidence>
<evidence type="ECO:0000256" key="1">
    <source>
        <dbReference type="ARBA" id="ARBA00001166"/>
    </source>
</evidence>
<dbReference type="GeneTree" id="ENSGT00940000158436"/>